<reference evidence="2" key="1">
    <citation type="submission" date="2021-11" db="EMBL/GenBank/DDBJ databases">
        <title>Description of novel Chryseobacterium species.</title>
        <authorList>
            <person name="Saticioglu I.B."/>
            <person name="Ay H."/>
            <person name="Altun S."/>
            <person name="Duman M."/>
        </authorList>
    </citation>
    <scope>NUCLEOTIDE SEQUENCE</scope>
    <source>
        <strain evidence="2">C-39</strain>
    </source>
</reference>
<dbReference type="AlphaFoldDB" id="A0A9Q3YQA3"/>
<evidence type="ECO:0000313" key="4">
    <source>
        <dbReference type="Proteomes" id="UP001107960"/>
    </source>
</evidence>
<protein>
    <submittedName>
        <fullName evidence="2">Uncharacterized protein</fullName>
    </submittedName>
</protein>
<evidence type="ECO:0000313" key="2">
    <source>
        <dbReference type="EMBL" id="MCC9033741.1"/>
    </source>
</evidence>
<accession>A0A9Q3YQA3</accession>
<dbReference type="EMBL" id="JACXXP010000045">
    <property type="protein sequence ID" value="MBD3906929.1"/>
    <property type="molecule type" value="Genomic_DNA"/>
</dbReference>
<organism evidence="2 4">
    <name type="scientific">Chryseobacterium muglaense</name>
    <dbReference type="NCBI Taxonomy" id="2893752"/>
    <lineage>
        <taxon>Bacteria</taxon>
        <taxon>Pseudomonadati</taxon>
        <taxon>Bacteroidota</taxon>
        <taxon>Flavobacteriia</taxon>
        <taxon>Flavobacteriales</taxon>
        <taxon>Weeksellaceae</taxon>
        <taxon>Chryseobacterium group</taxon>
        <taxon>Chryseobacterium</taxon>
    </lineage>
</organism>
<reference evidence="3" key="2">
    <citation type="submission" date="2023-07" db="EMBL/GenBank/DDBJ databases">
        <title>Description of novel Chryseobacterium sp. strain C-2.</title>
        <authorList>
            <person name="Saticioglu I.B."/>
        </authorList>
    </citation>
    <scope>NUCLEOTIDE SEQUENCE [LARGE SCALE GENOMIC DNA]</scope>
    <source>
        <strain evidence="3">C-2</strain>
    </source>
</reference>
<dbReference type="EMBL" id="JAJJML010000001">
    <property type="protein sequence ID" value="MCC9033741.1"/>
    <property type="molecule type" value="Genomic_DNA"/>
</dbReference>
<dbReference type="Proteomes" id="UP001107960">
    <property type="component" value="Unassembled WGS sequence"/>
</dbReference>
<name>A0A9Q3YQA3_9FLAO</name>
<evidence type="ECO:0000313" key="3">
    <source>
        <dbReference type="Proteomes" id="UP000603715"/>
    </source>
</evidence>
<keyword evidence="3" id="KW-1185">Reference proteome</keyword>
<gene>
    <name evidence="1" type="ORF">IEW27_20285</name>
    <name evidence="2" type="ORF">LNP80_05635</name>
</gene>
<reference evidence="1" key="3">
    <citation type="submission" date="2024-05" db="EMBL/GenBank/DDBJ databases">
        <title>Description of novel Chryseobacterium sp. strain C-2.</title>
        <authorList>
            <person name="Saticioglu I.B."/>
        </authorList>
    </citation>
    <scope>NUCLEOTIDE SEQUENCE</scope>
    <source>
        <strain evidence="1">C-2</strain>
    </source>
</reference>
<proteinExistence type="predicted"/>
<dbReference type="RefSeq" id="WP_191181299.1">
    <property type="nucleotide sequence ID" value="NZ_JACXXP010000045.1"/>
</dbReference>
<dbReference type="Proteomes" id="UP000603715">
    <property type="component" value="Unassembled WGS sequence"/>
</dbReference>
<comment type="caution">
    <text evidence="2">The sequence shown here is derived from an EMBL/GenBank/DDBJ whole genome shotgun (WGS) entry which is preliminary data.</text>
</comment>
<sequence length="240" mass="28463">MDTIIEKFIDIQKEILSNFALKWDSEKSKKSFREDVQKYFCFENKFGWNIMLNSYYVINDTELAKTSFNQFGLQGPSRHSDIGERYLRLYGLLNSIYQQKVAIENLIEIFKLPNPKEFIQSLKQSEIILLRNKIASHPSNYSIIKDDSEHKFDVYEIVRADLQFDKITLLRNQNHFEYYDLEKSIKTFDKILEDILDKITSKIIKKLFRNKGKLYEELVKINLIREGAFISGSTIIKFNK</sequence>
<evidence type="ECO:0000313" key="1">
    <source>
        <dbReference type="EMBL" id="MBD3906929.1"/>
    </source>
</evidence>